<comment type="similarity">
    <text evidence="1">Belongs to the ABC transporter superfamily.</text>
</comment>
<proteinExistence type="inferred from homology"/>
<dbReference type="InterPro" id="IPR003593">
    <property type="entry name" value="AAA+_ATPase"/>
</dbReference>
<dbReference type="EC" id="3.6.3.-" evidence="6"/>
<evidence type="ECO:0000256" key="1">
    <source>
        <dbReference type="ARBA" id="ARBA00005417"/>
    </source>
</evidence>
<dbReference type="SUPFAM" id="SSF52540">
    <property type="entry name" value="P-loop containing nucleoside triphosphate hydrolases"/>
    <property type="match status" value="1"/>
</dbReference>
<dbReference type="Proteomes" id="UP000324575">
    <property type="component" value="Unassembled WGS sequence"/>
</dbReference>
<dbReference type="GO" id="GO:0005524">
    <property type="term" value="F:ATP binding"/>
    <property type="evidence" value="ECO:0007669"/>
    <property type="project" value="UniProtKB-KW"/>
</dbReference>
<dbReference type="Pfam" id="PF00005">
    <property type="entry name" value="ABC_tran"/>
    <property type="match status" value="1"/>
</dbReference>
<accession>A0A5M8P2T7</accession>
<dbReference type="InterPro" id="IPR027417">
    <property type="entry name" value="P-loop_NTPase"/>
</dbReference>
<keyword evidence="2" id="KW-0813">Transport</keyword>
<dbReference type="InterPro" id="IPR050153">
    <property type="entry name" value="Metal_Ion_Import_ABC"/>
</dbReference>
<comment type="caution">
    <text evidence="6">The sequence shown here is derived from an EMBL/GenBank/DDBJ whole genome shotgun (WGS) entry which is preliminary data.</text>
</comment>
<protein>
    <submittedName>
        <fullName evidence="6">Zinc import ATP-binding protein ZnuC</fullName>
        <ecNumber evidence="6">3.6.3.-</ecNumber>
    </submittedName>
</protein>
<evidence type="ECO:0000256" key="3">
    <source>
        <dbReference type="ARBA" id="ARBA00022741"/>
    </source>
</evidence>
<keyword evidence="4 6" id="KW-0067">ATP-binding</keyword>
<dbReference type="AlphaFoldDB" id="A0A5M8P2T7"/>
<dbReference type="PANTHER" id="PTHR42734:SF17">
    <property type="entry name" value="METAL TRANSPORT SYSTEM ATP-BINDING PROTEIN TM_0124-RELATED"/>
    <property type="match status" value="1"/>
</dbReference>
<organism evidence="6 7">
    <name type="scientific">Candidatus Ordinivivax streblomastigis</name>
    <dbReference type="NCBI Taxonomy" id="2540710"/>
    <lineage>
        <taxon>Bacteria</taxon>
        <taxon>Pseudomonadati</taxon>
        <taxon>Bacteroidota</taxon>
        <taxon>Bacteroidia</taxon>
        <taxon>Bacteroidales</taxon>
        <taxon>Candidatus Ordinivivax</taxon>
    </lineage>
</organism>
<keyword evidence="6" id="KW-0378">Hydrolase</keyword>
<dbReference type="PROSITE" id="PS50893">
    <property type="entry name" value="ABC_TRANSPORTER_2"/>
    <property type="match status" value="1"/>
</dbReference>
<sequence>MNKILVDIEHLSAGYNRNPVLKDLSLQIRERDFLGITGPNGGGKTTLAKVILGLIKPTAGHIRFADKLLRKHTGYMPQTHRIDTKFPIIVAEVIASGLMAEKHLSSTEKKTRVQEILTEMGLEKAAGKPIGELSGGQLQRTLLGRAIINRPELLILDEPNSYIDAAFETHFYQLLQEMNQHTAIVLISHDMDSIHSMTKNVLTIN</sequence>
<dbReference type="Gene3D" id="3.40.50.300">
    <property type="entry name" value="P-loop containing nucleotide triphosphate hydrolases"/>
    <property type="match status" value="1"/>
</dbReference>
<evidence type="ECO:0000256" key="4">
    <source>
        <dbReference type="ARBA" id="ARBA00022840"/>
    </source>
</evidence>
<evidence type="ECO:0000259" key="5">
    <source>
        <dbReference type="PROSITE" id="PS50893"/>
    </source>
</evidence>
<evidence type="ECO:0000313" key="7">
    <source>
        <dbReference type="Proteomes" id="UP000324575"/>
    </source>
</evidence>
<evidence type="ECO:0000256" key="2">
    <source>
        <dbReference type="ARBA" id="ARBA00022448"/>
    </source>
</evidence>
<name>A0A5M8P2T7_9BACT</name>
<dbReference type="GO" id="GO:0016887">
    <property type="term" value="F:ATP hydrolysis activity"/>
    <property type="evidence" value="ECO:0007669"/>
    <property type="project" value="InterPro"/>
</dbReference>
<evidence type="ECO:0000313" key="6">
    <source>
        <dbReference type="EMBL" id="KAA6302698.1"/>
    </source>
</evidence>
<dbReference type="InterPro" id="IPR003439">
    <property type="entry name" value="ABC_transporter-like_ATP-bd"/>
</dbReference>
<keyword evidence="3" id="KW-0547">Nucleotide-binding</keyword>
<dbReference type="PANTHER" id="PTHR42734">
    <property type="entry name" value="METAL TRANSPORT SYSTEM ATP-BINDING PROTEIN TM_0124-RELATED"/>
    <property type="match status" value="1"/>
</dbReference>
<feature type="domain" description="ABC transporter" evidence="5">
    <location>
        <begin position="6"/>
        <end position="205"/>
    </location>
</feature>
<reference evidence="6 7" key="1">
    <citation type="submission" date="2019-03" db="EMBL/GenBank/DDBJ databases">
        <title>Single cell metagenomics reveals metabolic interactions within the superorganism composed of flagellate Streblomastix strix and complex community of Bacteroidetes bacteria on its surface.</title>
        <authorList>
            <person name="Treitli S.C."/>
            <person name="Kolisko M."/>
            <person name="Husnik F."/>
            <person name="Keeling P."/>
            <person name="Hampl V."/>
        </authorList>
    </citation>
    <scope>NUCLEOTIDE SEQUENCE [LARGE SCALE GENOMIC DNA]</scope>
    <source>
        <strain evidence="6">St1</strain>
    </source>
</reference>
<dbReference type="SMART" id="SM00382">
    <property type="entry name" value="AAA"/>
    <property type="match status" value="1"/>
</dbReference>
<gene>
    <name evidence="6" type="ORF">EZS26_001205</name>
</gene>
<dbReference type="EMBL" id="SNRX01000006">
    <property type="protein sequence ID" value="KAA6302698.1"/>
    <property type="molecule type" value="Genomic_DNA"/>
</dbReference>